<evidence type="ECO:0000313" key="2">
    <source>
        <dbReference type="Proteomes" id="UP000283946"/>
    </source>
</evidence>
<organism evidence="1 2">
    <name type="scientific">Rathayibacter iranicus</name>
    <dbReference type="NCBI Taxonomy" id="59737"/>
    <lineage>
        <taxon>Bacteria</taxon>
        <taxon>Bacillati</taxon>
        <taxon>Actinomycetota</taxon>
        <taxon>Actinomycetes</taxon>
        <taxon>Micrococcales</taxon>
        <taxon>Microbacteriaceae</taxon>
        <taxon>Rathayibacter</taxon>
    </lineage>
</organism>
<protein>
    <submittedName>
        <fullName evidence="1">Uncharacterized protein</fullName>
    </submittedName>
</protein>
<gene>
    <name evidence="1" type="ORF">C7V51_03310</name>
</gene>
<proteinExistence type="predicted"/>
<accession>A0AAD2JG37</accession>
<sequence>MTSRSDFDRVRAVASALSLDESDFSGDAAVAKIAAFKREVVALGASSEHWAIEWLSDEHYKAAVLYGAAKVNWDHELAGQGTSADRRMRLTIVSRFNEWVEEIQDRLNDYERSARTAADVADWRDELARFRTDPVRNR</sequence>
<reference evidence="1 2" key="1">
    <citation type="submission" date="2018-03" db="EMBL/GenBank/DDBJ databases">
        <title>Bacteriophage NCPPB3778 and a type I-E CRISPR drive the evolution of the US Biological Select Agent, Rathayibacter toxicus.</title>
        <authorList>
            <person name="Davis E.W.II."/>
            <person name="Tabima J.F."/>
            <person name="Weisberg A.J."/>
            <person name="Dantas Lopes L."/>
            <person name="Wiseman M.S."/>
            <person name="Wiseman M.S."/>
            <person name="Pupko T."/>
            <person name="Belcher M.S."/>
            <person name="Sechler A.J."/>
            <person name="Tancos M.A."/>
            <person name="Schroeder B.K."/>
            <person name="Murray T.D."/>
            <person name="Luster D.G."/>
            <person name="Schneider W.L."/>
            <person name="Rogers E."/>
            <person name="Andreote F.D."/>
            <person name="Grunwald N.J."/>
            <person name="Putnam M.L."/>
            <person name="Chang J.H."/>
        </authorList>
    </citation>
    <scope>NUCLEOTIDE SEQUENCE [LARGE SCALE GENOMIC DNA]</scope>
    <source>
        <strain evidence="1 2">NCCPB 2253</strain>
    </source>
</reference>
<name>A0AAD2JG37_9MICO</name>
<evidence type="ECO:0000313" key="1">
    <source>
        <dbReference type="EMBL" id="AZZ55022.1"/>
    </source>
</evidence>
<dbReference type="EMBL" id="CP028130">
    <property type="protein sequence ID" value="AZZ55022.1"/>
    <property type="molecule type" value="Genomic_DNA"/>
</dbReference>
<dbReference type="AlphaFoldDB" id="A0AAD2JG37"/>
<dbReference type="KEGG" id="ria:C7V51_03310"/>
<dbReference type="Proteomes" id="UP000283946">
    <property type="component" value="Chromosome"/>
</dbReference>